<feature type="transmembrane region" description="Helical" evidence="1">
    <location>
        <begin position="33"/>
        <end position="51"/>
    </location>
</feature>
<dbReference type="Proteomes" id="UP000021175">
    <property type="component" value="Unassembled WGS sequence"/>
</dbReference>
<keyword evidence="1" id="KW-0472">Membrane</keyword>
<reference evidence="2 3" key="1">
    <citation type="submission" date="2014-02" db="EMBL/GenBank/DDBJ databases">
        <authorList>
            <person name="Sears C."/>
            <person name="Carroll K."/>
            <person name="Sack B.R."/>
            <person name="Qadri F."/>
            <person name="Myers L.L."/>
            <person name="Chung G.-T."/>
            <person name="Escheverria P."/>
            <person name="Fraser C.M."/>
            <person name="Sadzewicz L."/>
            <person name="Shefchek K.A."/>
            <person name="Tallon L."/>
            <person name="Das S.P."/>
            <person name="Daugherty S."/>
            <person name="Mongodin E.F."/>
        </authorList>
    </citation>
    <scope>NUCLEOTIDE SEQUENCE [LARGE SCALE GENOMIC DNA]</scope>
    <source>
        <strain evidence="2 3">3783N1-6</strain>
    </source>
</reference>
<organism evidence="2 3">
    <name type="scientific">Bacteroides fragilis str. 3783N1-6</name>
    <dbReference type="NCBI Taxonomy" id="1339310"/>
    <lineage>
        <taxon>Bacteria</taxon>
        <taxon>Pseudomonadati</taxon>
        <taxon>Bacteroidota</taxon>
        <taxon>Bacteroidia</taxon>
        <taxon>Bacteroidales</taxon>
        <taxon>Bacteroidaceae</taxon>
        <taxon>Bacteroides</taxon>
    </lineage>
</organism>
<protein>
    <recommendedName>
        <fullName evidence="4">Transmembrane protein</fullName>
    </recommendedName>
</protein>
<dbReference type="EMBL" id="JGEU01000025">
    <property type="protein sequence ID" value="EYB11885.1"/>
    <property type="molecule type" value="Genomic_DNA"/>
</dbReference>
<keyword evidence="1" id="KW-0812">Transmembrane</keyword>
<evidence type="ECO:0000313" key="2">
    <source>
        <dbReference type="EMBL" id="EYB11885.1"/>
    </source>
</evidence>
<accession>A0AB73AS68</accession>
<evidence type="ECO:0000256" key="1">
    <source>
        <dbReference type="SAM" id="Phobius"/>
    </source>
</evidence>
<dbReference type="AlphaFoldDB" id="A0AB73AS68"/>
<name>A0AB73AS68_BACFG</name>
<sequence>MFLKHVCKIKFKYIIIFENKILFFESANLRCNIFYIIIILILFFIFKYFIFSSNMHIFAYR</sequence>
<comment type="caution">
    <text evidence="2">The sequence shown here is derived from an EMBL/GenBank/DDBJ whole genome shotgun (WGS) entry which is preliminary data.</text>
</comment>
<evidence type="ECO:0000313" key="3">
    <source>
        <dbReference type="Proteomes" id="UP000021175"/>
    </source>
</evidence>
<keyword evidence="1" id="KW-1133">Transmembrane helix</keyword>
<proteinExistence type="predicted"/>
<evidence type="ECO:0008006" key="4">
    <source>
        <dbReference type="Google" id="ProtNLM"/>
    </source>
</evidence>
<gene>
    <name evidence="2" type="ORF">M119_5005</name>
</gene>